<dbReference type="EMBL" id="JBITYG010000011">
    <property type="protein sequence ID" value="MFI9104988.1"/>
    <property type="molecule type" value="Genomic_DNA"/>
</dbReference>
<feature type="transmembrane region" description="Helical" evidence="2">
    <location>
        <begin position="12"/>
        <end position="37"/>
    </location>
</feature>
<dbReference type="NCBIfam" id="NF038391">
    <property type="entry name" value="streptophobe"/>
    <property type="match status" value="1"/>
</dbReference>
<gene>
    <name evidence="3" type="ORF">ACIGXA_31230</name>
</gene>
<feature type="transmembrane region" description="Helical" evidence="2">
    <location>
        <begin position="116"/>
        <end position="137"/>
    </location>
</feature>
<dbReference type="InterPro" id="IPR047724">
    <property type="entry name" value="Streptophobe"/>
</dbReference>
<evidence type="ECO:0000256" key="2">
    <source>
        <dbReference type="SAM" id="Phobius"/>
    </source>
</evidence>
<evidence type="ECO:0000313" key="3">
    <source>
        <dbReference type="EMBL" id="MFI9104988.1"/>
    </source>
</evidence>
<sequence length="549" mass="54819">MTARTTPWVSVLLSAIASVSWAFLAMTGTAALGLHLLGADTAGSLGPMTAAVVAMAAGGRVRPSGDVAVFGMEGAGTQGAIGVMPLGVSLVGALLLVWVFLRSLRKAGTVVSAGELAARVLAVAVFFTAVLGGLAWAGQDTIAIDGASLGAPQTGGILDKLPGIGDIGGGGLSDGLQGLIKSKTSVGFHVDTVPTLLRGLVWVLVVLLIALLASRRTPLPPGWQGLHRVVRPAVSALCGVLVLAVLAGFAAAGYAAVTGDEPGRIMGSALLGAPNGVWLALPLGLFVQWKGVATGELAKVLPDPFDRLLSDGVREPITLGRLAELDDRVWLLPVAVALMMLTAGALTATRTPLGTGSHAGFAGRCALRLAVASAVAFPLLVWLTGVSVNANLSVFGFDAVGAGIELHGSVPLALLLGAAWGAGAGGVGALLALATGAAGRQAAPPALGRPAPGSTAGDSARTYPAIAYEPGPYVPSPAYRPEGDGPNPYKQPADPAGGTGDDSPHAAQTMAGAPLPPPLPRRSRGGGRTDKWPDPPGEPPPPPGAPRGR</sequence>
<feature type="transmembrane region" description="Helical" evidence="2">
    <location>
        <begin position="80"/>
        <end position="104"/>
    </location>
</feature>
<reference evidence="3 4" key="1">
    <citation type="submission" date="2024-10" db="EMBL/GenBank/DDBJ databases">
        <title>The Natural Products Discovery Center: Release of the First 8490 Sequenced Strains for Exploring Actinobacteria Biosynthetic Diversity.</title>
        <authorList>
            <person name="Kalkreuter E."/>
            <person name="Kautsar S.A."/>
            <person name="Yang D."/>
            <person name="Bader C.D."/>
            <person name="Teijaro C.N."/>
            <person name="Fluegel L."/>
            <person name="Davis C.M."/>
            <person name="Simpson J.R."/>
            <person name="Lauterbach L."/>
            <person name="Steele A.D."/>
            <person name="Gui C."/>
            <person name="Meng S."/>
            <person name="Li G."/>
            <person name="Viehrig K."/>
            <person name="Ye F."/>
            <person name="Su P."/>
            <person name="Kiefer A.F."/>
            <person name="Nichols A."/>
            <person name="Cepeda A.J."/>
            <person name="Yan W."/>
            <person name="Fan B."/>
            <person name="Jiang Y."/>
            <person name="Adhikari A."/>
            <person name="Zheng C.-J."/>
            <person name="Schuster L."/>
            <person name="Cowan T.M."/>
            <person name="Smanski M.J."/>
            <person name="Chevrette M.G."/>
            <person name="De Carvalho L.P.S."/>
            <person name="Shen B."/>
        </authorList>
    </citation>
    <scope>NUCLEOTIDE SEQUENCE [LARGE SCALE GENOMIC DNA]</scope>
    <source>
        <strain evidence="3 4">NPDC053399</strain>
    </source>
</reference>
<protein>
    <submittedName>
        <fullName evidence="3">Streptophobe family protein</fullName>
    </submittedName>
</protein>
<feature type="compositionally biased region" description="Pro residues" evidence="1">
    <location>
        <begin position="534"/>
        <end position="549"/>
    </location>
</feature>
<name>A0ABW8CFZ7_9ACTN</name>
<feature type="transmembrane region" description="Helical" evidence="2">
    <location>
        <begin position="234"/>
        <end position="257"/>
    </location>
</feature>
<keyword evidence="2" id="KW-0812">Transmembrane</keyword>
<feature type="transmembrane region" description="Helical" evidence="2">
    <location>
        <begin position="369"/>
        <end position="392"/>
    </location>
</feature>
<dbReference type="Proteomes" id="UP001614394">
    <property type="component" value="Unassembled WGS sequence"/>
</dbReference>
<feature type="transmembrane region" description="Helical" evidence="2">
    <location>
        <begin position="195"/>
        <end position="213"/>
    </location>
</feature>
<keyword evidence="4" id="KW-1185">Reference proteome</keyword>
<dbReference type="RefSeq" id="WP_399655719.1">
    <property type="nucleotide sequence ID" value="NZ_JBITYG010000011.1"/>
</dbReference>
<evidence type="ECO:0000256" key="1">
    <source>
        <dbReference type="SAM" id="MobiDB-lite"/>
    </source>
</evidence>
<organism evidence="3 4">
    <name type="scientific">Streptomyces fildesensis</name>
    <dbReference type="NCBI Taxonomy" id="375757"/>
    <lineage>
        <taxon>Bacteria</taxon>
        <taxon>Bacillati</taxon>
        <taxon>Actinomycetota</taxon>
        <taxon>Actinomycetes</taxon>
        <taxon>Kitasatosporales</taxon>
        <taxon>Streptomycetaceae</taxon>
        <taxon>Streptomyces</taxon>
    </lineage>
</organism>
<proteinExistence type="predicted"/>
<feature type="transmembrane region" description="Helical" evidence="2">
    <location>
        <begin position="412"/>
        <end position="434"/>
    </location>
</feature>
<comment type="caution">
    <text evidence="3">The sequence shown here is derived from an EMBL/GenBank/DDBJ whole genome shotgun (WGS) entry which is preliminary data.</text>
</comment>
<keyword evidence="2" id="KW-1133">Transmembrane helix</keyword>
<accession>A0ABW8CFZ7</accession>
<feature type="transmembrane region" description="Helical" evidence="2">
    <location>
        <begin position="329"/>
        <end position="348"/>
    </location>
</feature>
<feature type="region of interest" description="Disordered" evidence="1">
    <location>
        <begin position="473"/>
        <end position="549"/>
    </location>
</feature>
<keyword evidence="2" id="KW-0472">Membrane</keyword>
<evidence type="ECO:0000313" key="4">
    <source>
        <dbReference type="Proteomes" id="UP001614394"/>
    </source>
</evidence>